<feature type="domain" description="DUF4440" evidence="2">
    <location>
        <begin position="52"/>
        <end position="137"/>
    </location>
</feature>
<dbReference type="Proteomes" id="UP000613030">
    <property type="component" value="Unassembled WGS sequence"/>
</dbReference>
<evidence type="ECO:0000256" key="1">
    <source>
        <dbReference type="SAM" id="SignalP"/>
    </source>
</evidence>
<accession>A0ABS1L240</accession>
<feature type="signal peptide" evidence="1">
    <location>
        <begin position="1"/>
        <end position="19"/>
    </location>
</feature>
<protein>
    <submittedName>
        <fullName evidence="3">DUF4440 domain-containing protein</fullName>
    </submittedName>
</protein>
<organism evidence="3 4">
    <name type="scientific">Chryseolinea lacunae</name>
    <dbReference type="NCBI Taxonomy" id="2801331"/>
    <lineage>
        <taxon>Bacteria</taxon>
        <taxon>Pseudomonadati</taxon>
        <taxon>Bacteroidota</taxon>
        <taxon>Cytophagia</taxon>
        <taxon>Cytophagales</taxon>
        <taxon>Fulvivirgaceae</taxon>
        <taxon>Chryseolinea</taxon>
    </lineage>
</organism>
<feature type="chain" id="PRO_5045204778" evidence="1">
    <location>
        <begin position="20"/>
        <end position="149"/>
    </location>
</feature>
<name>A0ABS1L240_9BACT</name>
<dbReference type="Pfam" id="PF14534">
    <property type="entry name" value="DUF4440"/>
    <property type="match status" value="1"/>
</dbReference>
<evidence type="ECO:0000313" key="4">
    <source>
        <dbReference type="Proteomes" id="UP000613030"/>
    </source>
</evidence>
<dbReference type="RefSeq" id="WP_202016177.1">
    <property type="nucleotide sequence ID" value="NZ_JAERRB010000018.1"/>
</dbReference>
<dbReference type="Gene3D" id="3.10.450.50">
    <property type="match status" value="1"/>
</dbReference>
<dbReference type="EMBL" id="JAERRB010000018">
    <property type="protein sequence ID" value="MBL0745640.1"/>
    <property type="molecule type" value="Genomic_DNA"/>
</dbReference>
<gene>
    <name evidence="3" type="ORF">JI741_30690</name>
</gene>
<proteinExistence type="predicted"/>
<keyword evidence="4" id="KW-1185">Reference proteome</keyword>
<sequence>MKRIIVSLLLLAVTSASFSQSKQNDLLEEAKKAIAASNAIYSDLALKNDGSILTRYAEDACILQPNGPVLCGKEGILKFFKEAPPVHGKFTTLHVYGDGKEFVTEEGLYEITDLNGNKLDDGKILVLWKKTKDGWKMYRDMFSSSHPAK</sequence>
<dbReference type="InterPro" id="IPR032710">
    <property type="entry name" value="NTF2-like_dom_sf"/>
</dbReference>
<comment type="caution">
    <text evidence="3">The sequence shown here is derived from an EMBL/GenBank/DDBJ whole genome shotgun (WGS) entry which is preliminary data.</text>
</comment>
<evidence type="ECO:0000313" key="3">
    <source>
        <dbReference type="EMBL" id="MBL0745640.1"/>
    </source>
</evidence>
<evidence type="ECO:0000259" key="2">
    <source>
        <dbReference type="Pfam" id="PF14534"/>
    </source>
</evidence>
<dbReference type="InterPro" id="IPR027843">
    <property type="entry name" value="DUF4440"/>
</dbReference>
<keyword evidence="1" id="KW-0732">Signal</keyword>
<reference evidence="3 4" key="1">
    <citation type="submission" date="2021-01" db="EMBL/GenBank/DDBJ databases">
        <title>Chryseolinea sp. Jin1 Genome sequencing and assembly.</title>
        <authorList>
            <person name="Kim I."/>
        </authorList>
    </citation>
    <scope>NUCLEOTIDE SEQUENCE [LARGE SCALE GENOMIC DNA]</scope>
    <source>
        <strain evidence="3 4">Jin1</strain>
    </source>
</reference>
<dbReference type="SUPFAM" id="SSF54427">
    <property type="entry name" value="NTF2-like"/>
    <property type="match status" value="1"/>
</dbReference>